<sequence length="846" mass="91704">MKSRTFKRLASLSLVFILFTGYSIAQDSLQIVDVGRNGKVKFAAIDTHIHKIKTNSKDFIKGVLKANANADFYKYRETKDSHKIQHEIFQQTFKGLKIEFAMYGVHKDSSGNIMFINGDYADIPDQISISPKYNFEEAFTKFIALSKATGYTLLKLPGEKTFEQKDRKERTDSTELVIIKGTDDKWYLAYKVHIGLNNQIGTSLTYIDCETGAAVFAQPMYCSINTPGTAQTRYSGTRNIIGDSFSGGFRLRENARGGTTTQIQTFNFHGAPAAYVSDVTNGIANATDFSDNDNNWTAAEYNNTARDQAALDAHWGAESTFDYFRTVHGRDSYDGANGTITNYVHVRTRDAFGNVIDMDNAFWSDADQAMFYGDGLLYGPTVALDVCGHELGHGVCFSSIGSGTGLRYEKESGALNESLSDIWGACVEQYTDPTKQTWIIGEDMKTGGFRSLMNPKAFGQPDTYMSTTNWVNTTSCTPSASNDQCGVHTNSGVGNKWFYLLSVGDAQTNDLGNAYTVAGIGITKAAQIVYYAETNGALLPTDGYSAMRNATIQAAKILFGDYSCEVINTTNAWYAVGVGAAYPNWGLVISGPSSFCTSGYYELLNVPAGATVTWSAAPGVVLTPSGNNVTVTKLQNTFFTLTAMISPCLTATKPDITAGGPGMQNVTLSKPGSGTACYTSGSYNRFVISNPGGSTTPIQVASAASNTIVSLTSGGSNATVAAPSFWVSATSGSYPQIKVRLQNSCDWSDWRTITIPTCSGSFAAVFSASPNPATSTINIEAAETLQEDYDIQLYDIYNNKPVLTQKNAKGSKTTQLSVGHLRKGQYWLIITNKQGEIVTKQQMLLQ</sequence>
<organism evidence="11 12">
    <name type="scientific">Pinibacter aurantiacus</name>
    <dbReference type="NCBI Taxonomy" id="2851599"/>
    <lineage>
        <taxon>Bacteria</taxon>
        <taxon>Pseudomonadati</taxon>
        <taxon>Bacteroidota</taxon>
        <taxon>Chitinophagia</taxon>
        <taxon>Chitinophagales</taxon>
        <taxon>Chitinophagaceae</taxon>
        <taxon>Pinibacter</taxon>
    </lineage>
</organism>
<dbReference type="InterPro" id="IPR011096">
    <property type="entry name" value="FTP_domain"/>
</dbReference>
<dbReference type="Pfam" id="PF01447">
    <property type="entry name" value="Peptidase_M4"/>
    <property type="match status" value="1"/>
</dbReference>
<dbReference type="GO" id="GO:0046872">
    <property type="term" value="F:metal ion binding"/>
    <property type="evidence" value="ECO:0007669"/>
    <property type="project" value="UniProtKB-KW"/>
</dbReference>
<feature type="domain" description="Peptidase M4 C-terminal" evidence="8">
    <location>
        <begin position="405"/>
        <end position="578"/>
    </location>
</feature>
<dbReference type="PANTHER" id="PTHR33794:SF1">
    <property type="entry name" value="BACILLOLYSIN"/>
    <property type="match status" value="1"/>
</dbReference>
<keyword evidence="1" id="KW-0645">Protease</keyword>
<protein>
    <submittedName>
        <fullName evidence="11">M4 family metallopeptidase</fullName>
    </submittedName>
</protein>
<dbReference type="GO" id="GO:0004222">
    <property type="term" value="F:metalloendopeptidase activity"/>
    <property type="evidence" value="ECO:0007669"/>
    <property type="project" value="InterPro"/>
</dbReference>
<comment type="caution">
    <text evidence="11">The sequence shown here is derived from an EMBL/GenBank/DDBJ whole genome shotgun (WGS) entry which is preliminary data.</text>
</comment>
<dbReference type="Pfam" id="PF02868">
    <property type="entry name" value="Peptidase_M4_C"/>
    <property type="match status" value="1"/>
</dbReference>
<evidence type="ECO:0000313" key="12">
    <source>
        <dbReference type="Proteomes" id="UP000812270"/>
    </source>
</evidence>
<keyword evidence="3" id="KW-0378">Hydrolase</keyword>
<evidence type="ECO:0000256" key="3">
    <source>
        <dbReference type="ARBA" id="ARBA00022801"/>
    </source>
</evidence>
<proteinExistence type="predicted"/>
<dbReference type="EMBL" id="JAHSPG010000004">
    <property type="protein sequence ID" value="MBV4357341.1"/>
    <property type="molecule type" value="Genomic_DNA"/>
</dbReference>
<evidence type="ECO:0000313" key="11">
    <source>
        <dbReference type="EMBL" id="MBV4357341.1"/>
    </source>
</evidence>
<evidence type="ECO:0000256" key="2">
    <source>
        <dbReference type="ARBA" id="ARBA00022723"/>
    </source>
</evidence>
<keyword evidence="4" id="KW-0862">Zinc</keyword>
<feature type="domain" description="Secretion system C-terminal sorting" evidence="10">
    <location>
        <begin position="770"/>
        <end position="840"/>
    </location>
</feature>
<keyword evidence="6" id="KW-0732">Signal</keyword>
<keyword evidence="2" id="KW-0479">Metal-binding</keyword>
<feature type="signal peptide" evidence="6">
    <location>
        <begin position="1"/>
        <end position="25"/>
    </location>
</feature>
<evidence type="ECO:0000259" key="8">
    <source>
        <dbReference type="Pfam" id="PF02868"/>
    </source>
</evidence>
<evidence type="ECO:0000256" key="5">
    <source>
        <dbReference type="ARBA" id="ARBA00023049"/>
    </source>
</evidence>
<accession>A0A9E2S7K8</accession>
<dbReference type="InterPro" id="IPR013856">
    <property type="entry name" value="Peptidase_M4_domain"/>
</dbReference>
<evidence type="ECO:0000259" key="10">
    <source>
        <dbReference type="Pfam" id="PF18962"/>
    </source>
</evidence>
<dbReference type="PANTHER" id="PTHR33794">
    <property type="entry name" value="BACILLOLYSIN"/>
    <property type="match status" value="1"/>
</dbReference>
<evidence type="ECO:0000259" key="7">
    <source>
        <dbReference type="Pfam" id="PF01447"/>
    </source>
</evidence>
<feature type="domain" description="Peptidase M4" evidence="7">
    <location>
        <begin position="228"/>
        <end position="395"/>
    </location>
</feature>
<feature type="chain" id="PRO_5038985181" evidence="6">
    <location>
        <begin position="26"/>
        <end position="846"/>
    </location>
</feature>
<dbReference type="InterPro" id="IPR026444">
    <property type="entry name" value="Secre_tail"/>
</dbReference>
<dbReference type="RefSeq" id="WP_217790984.1">
    <property type="nucleotide sequence ID" value="NZ_JAHSPG010000004.1"/>
</dbReference>
<dbReference type="Pfam" id="PF07504">
    <property type="entry name" value="FTP"/>
    <property type="match status" value="1"/>
</dbReference>
<dbReference type="Pfam" id="PF18962">
    <property type="entry name" value="Por_Secre_tail"/>
    <property type="match status" value="1"/>
</dbReference>
<feature type="domain" description="FTP" evidence="9">
    <location>
        <begin position="70"/>
        <end position="120"/>
    </location>
</feature>
<evidence type="ECO:0000259" key="9">
    <source>
        <dbReference type="Pfam" id="PF07504"/>
    </source>
</evidence>
<evidence type="ECO:0000256" key="6">
    <source>
        <dbReference type="SAM" id="SignalP"/>
    </source>
</evidence>
<dbReference type="InterPro" id="IPR001570">
    <property type="entry name" value="Peptidase_M4_C_domain"/>
</dbReference>
<gene>
    <name evidence="11" type="ORF">KTO63_09300</name>
</gene>
<dbReference type="AlphaFoldDB" id="A0A9E2S7K8"/>
<dbReference type="CDD" id="cd09597">
    <property type="entry name" value="M4_TLP"/>
    <property type="match status" value="1"/>
</dbReference>
<keyword evidence="5" id="KW-0482">Metalloprotease</keyword>
<evidence type="ECO:0000256" key="4">
    <source>
        <dbReference type="ARBA" id="ARBA00022833"/>
    </source>
</evidence>
<dbReference type="NCBIfam" id="TIGR04183">
    <property type="entry name" value="Por_Secre_tail"/>
    <property type="match status" value="1"/>
</dbReference>
<evidence type="ECO:0000256" key="1">
    <source>
        <dbReference type="ARBA" id="ARBA00022670"/>
    </source>
</evidence>
<dbReference type="Proteomes" id="UP000812270">
    <property type="component" value="Unassembled WGS sequence"/>
</dbReference>
<name>A0A9E2S7K8_9BACT</name>
<reference evidence="11" key="1">
    <citation type="submission" date="2021-06" db="EMBL/GenBank/DDBJ databases">
        <authorList>
            <person name="Huq M.A."/>
        </authorList>
    </citation>
    <scope>NUCLEOTIDE SEQUENCE</scope>
    <source>
        <strain evidence="11">MAH-26</strain>
    </source>
</reference>
<dbReference type="GO" id="GO:0006508">
    <property type="term" value="P:proteolysis"/>
    <property type="evidence" value="ECO:0007669"/>
    <property type="project" value="UniProtKB-KW"/>
</dbReference>
<dbReference type="InterPro" id="IPR050728">
    <property type="entry name" value="Zinc_Metalloprotease_M4"/>
</dbReference>
<keyword evidence="12" id="KW-1185">Reference proteome</keyword>